<feature type="region of interest" description="Disordered" evidence="2">
    <location>
        <begin position="35"/>
        <end position="60"/>
    </location>
</feature>
<organism evidence="4 5">
    <name type="scientific">Prorocentrum cordatum</name>
    <dbReference type="NCBI Taxonomy" id="2364126"/>
    <lineage>
        <taxon>Eukaryota</taxon>
        <taxon>Sar</taxon>
        <taxon>Alveolata</taxon>
        <taxon>Dinophyceae</taxon>
        <taxon>Prorocentrales</taxon>
        <taxon>Prorocentraceae</taxon>
        <taxon>Prorocentrum</taxon>
    </lineage>
</organism>
<accession>A0ABN9TL89</accession>
<dbReference type="Gene3D" id="3.30.40.10">
    <property type="entry name" value="Zinc/RING finger domain, C3HC4 (zinc finger)"/>
    <property type="match status" value="1"/>
</dbReference>
<gene>
    <name evidence="4" type="ORF">PCOR1329_LOCUS40076</name>
</gene>
<keyword evidence="1" id="KW-0862">Zinc</keyword>
<keyword evidence="1" id="KW-0863">Zinc-finger</keyword>
<evidence type="ECO:0000259" key="3">
    <source>
        <dbReference type="PROSITE" id="PS50089"/>
    </source>
</evidence>
<comment type="caution">
    <text evidence="4">The sequence shown here is derived from an EMBL/GenBank/DDBJ whole genome shotgun (WGS) entry which is preliminary data.</text>
</comment>
<dbReference type="PROSITE" id="PS50089">
    <property type="entry name" value="ZF_RING_2"/>
    <property type="match status" value="1"/>
</dbReference>
<dbReference type="Proteomes" id="UP001189429">
    <property type="component" value="Unassembled WGS sequence"/>
</dbReference>
<proteinExistence type="predicted"/>
<evidence type="ECO:0000313" key="4">
    <source>
        <dbReference type="EMBL" id="CAK0846615.1"/>
    </source>
</evidence>
<name>A0ABN9TL89_9DINO</name>
<reference evidence="4" key="1">
    <citation type="submission" date="2023-10" db="EMBL/GenBank/DDBJ databases">
        <authorList>
            <person name="Chen Y."/>
            <person name="Shah S."/>
            <person name="Dougan E. K."/>
            <person name="Thang M."/>
            <person name="Chan C."/>
        </authorList>
    </citation>
    <scope>NUCLEOTIDE SEQUENCE [LARGE SCALE GENOMIC DNA]</scope>
</reference>
<evidence type="ECO:0000313" key="5">
    <source>
        <dbReference type="Proteomes" id="UP001189429"/>
    </source>
</evidence>
<keyword evidence="5" id="KW-1185">Reference proteome</keyword>
<evidence type="ECO:0000256" key="1">
    <source>
        <dbReference type="PROSITE-ProRule" id="PRU00175"/>
    </source>
</evidence>
<dbReference type="InterPro" id="IPR013083">
    <property type="entry name" value="Znf_RING/FYVE/PHD"/>
</dbReference>
<dbReference type="Pfam" id="PF13920">
    <property type="entry name" value="zf-C3HC4_3"/>
    <property type="match status" value="1"/>
</dbReference>
<keyword evidence="1" id="KW-0479">Metal-binding</keyword>
<dbReference type="EMBL" id="CAUYUJ010014837">
    <property type="protein sequence ID" value="CAK0846615.1"/>
    <property type="molecule type" value="Genomic_DNA"/>
</dbReference>
<dbReference type="InterPro" id="IPR001841">
    <property type="entry name" value="Znf_RING"/>
</dbReference>
<protein>
    <recommendedName>
        <fullName evidence="3">RING-type domain-containing protein</fullName>
    </recommendedName>
</protein>
<sequence>MGASMPPCRGSIAAASARDDAVACESGSRLQQAAACRQASRPTSGRSPTRGVVGPDGDQTENDAVIAACLAEDPACASRDEYERRRQLEEQESWAVALMLQQMERDEFERLRQERVRAAAVADEAAAGREPRLDAGRQRTAQRCGGRPHPGCLLRLPGPQDGANVLLVPCGHRTVCRACARKLRPPRCPVCRHDVQQISVIG</sequence>
<feature type="domain" description="RING-type" evidence="3">
    <location>
        <begin position="152"/>
        <end position="192"/>
    </location>
</feature>
<evidence type="ECO:0000256" key="2">
    <source>
        <dbReference type="SAM" id="MobiDB-lite"/>
    </source>
</evidence>